<dbReference type="GO" id="GO:0008476">
    <property type="term" value="F:protein-tyrosine sulfotransferase activity"/>
    <property type="evidence" value="ECO:0007669"/>
    <property type="project" value="InterPro"/>
</dbReference>
<evidence type="ECO:0000313" key="2">
    <source>
        <dbReference type="EMBL" id="MBN7827524.1"/>
    </source>
</evidence>
<proteinExistence type="predicted"/>
<dbReference type="SUPFAM" id="SSF52540">
    <property type="entry name" value="P-loop containing nucleoside triphosphate hydrolases"/>
    <property type="match status" value="1"/>
</dbReference>
<organism evidence="2 3">
    <name type="scientific">Bowmanella dokdonensis</name>
    <dbReference type="NCBI Taxonomy" id="751969"/>
    <lineage>
        <taxon>Bacteria</taxon>
        <taxon>Pseudomonadati</taxon>
        <taxon>Pseudomonadota</taxon>
        <taxon>Gammaproteobacteria</taxon>
        <taxon>Alteromonadales</taxon>
        <taxon>Alteromonadaceae</taxon>
        <taxon>Bowmanella</taxon>
    </lineage>
</organism>
<sequence length="559" mass="65196">MSQTKAIITDINQGKFKKALKGLDKCKPDIPSFEYHSLNGTCHYKLKNYRRAISFWKLATQSAVKQQQAKLYLKIAHAYERLSLFPEIIQSLKASVDADPSLNNLNARQSLCDWLYNYKEWEEFEQYVQPLLSLSDRYVRMNIMYTTCLFEQGKNDKALSIVRYLTAHLDLIDLRSVTSLLLQLNKLSDSEYAVLLPKVINRHGNQPTLAAHQANLALINKDYERALSLMSGIDIHKLPEWYQTSWLLEKYGKALDAVGRYDEAFEKFRMAGEYSLKNESEKVKKNLAYDSLPKYQKLRPEPTSSQYTGYRPTFLMGFARSGTTLLENVLATSNDIVAMQEPRTIVRVLEEVELQDKKAIERDFPFPESLWMELRDTYFRVAKNIVAWDEGKCLLDKQPLNTLNLPLINKLFPGARIIFSLRHPLDVCLSSFMQGFNLNMQTSHFLTLESTFKRYASIMQLFLRYREKLDLNIHYIRYEDLVADFDSQVKATFDFLQLAVPENYNKYYNNTTGKVVTTPSRSQVSQPIYQDSTYRWKNYQSYLEPYISIVQPYIEEFGY</sequence>
<dbReference type="Pfam" id="PF13469">
    <property type="entry name" value="Sulfotransfer_3"/>
    <property type="match status" value="1"/>
</dbReference>
<dbReference type="SUPFAM" id="SSF48452">
    <property type="entry name" value="TPR-like"/>
    <property type="match status" value="1"/>
</dbReference>
<dbReference type="Proteomes" id="UP000664654">
    <property type="component" value="Unassembled WGS sequence"/>
</dbReference>
<dbReference type="InterPro" id="IPR026634">
    <property type="entry name" value="TPST-like"/>
</dbReference>
<keyword evidence="3" id="KW-1185">Reference proteome</keyword>
<name>A0A939DR84_9ALTE</name>
<gene>
    <name evidence="2" type="ORF">J0A66_20000</name>
</gene>
<comment type="caution">
    <text evidence="2">The sequence shown here is derived from an EMBL/GenBank/DDBJ whole genome shotgun (WGS) entry which is preliminary data.</text>
</comment>
<dbReference type="Gene3D" id="1.25.40.10">
    <property type="entry name" value="Tetratricopeptide repeat domain"/>
    <property type="match status" value="1"/>
</dbReference>
<dbReference type="InterPro" id="IPR011990">
    <property type="entry name" value="TPR-like_helical_dom_sf"/>
</dbReference>
<dbReference type="PANTHER" id="PTHR12788:SF10">
    <property type="entry name" value="PROTEIN-TYROSINE SULFOTRANSFERASE"/>
    <property type="match status" value="1"/>
</dbReference>
<protein>
    <submittedName>
        <fullName evidence="2">Sulfotransferase</fullName>
    </submittedName>
</protein>
<evidence type="ECO:0000313" key="3">
    <source>
        <dbReference type="Proteomes" id="UP000664654"/>
    </source>
</evidence>
<reference evidence="2" key="1">
    <citation type="submission" date="2021-03" db="EMBL/GenBank/DDBJ databases">
        <title>novel species isolated from a fishpond in China.</title>
        <authorList>
            <person name="Lu H."/>
            <person name="Cai Z."/>
        </authorList>
    </citation>
    <scope>NUCLEOTIDE SEQUENCE</scope>
    <source>
        <strain evidence="2">JCM 30855</strain>
    </source>
</reference>
<dbReference type="Gene3D" id="3.40.50.300">
    <property type="entry name" value="P-loop containing nucleotide triphosphate hydrolases"/>
    <property type="match status" value="1"/>
</dbReference>
<dbReference type="PANTHER" id="PTHR12788">
    <property type="entry name" value="PROTEIN-TYROSINE SULFOTRANSFERASE 2"/>
    <property type="match status" value="1"/>
</dbReference>
<dbReference type="InterPro" id="IPR027417">
    <property type="entry name" value="P-loop_NTPase"/>
</dbReference>
<dbReference type="EMBL" id="JAFKCV010000019">
    <property type="protein sequence ID" value="MBN7827524.1"/>
    <property type="molecule type" value="Genomic_DNA"/>
</dbReference>
<accession>A0A939DR84</accession>
<evidence type="ECO:0000256" key="1">
    <source>
        <dbReference type="ARBA" id="ARBA00022679"/>
    </source>
</evidence>
<dbReference type="AlphaFoldDB" id="A0A939DR84"/>
<keyword evidence="1" id="KW-0808">Transferase</keyword>
<dbReference type="RefSeq" id="WP_206575632.1">
    <property type="nucleotide sequence ID" value="NZ_JAFKCV010000019.1"/>
</dbReference>